<accession>M0D2X1</accession>
<keyword evidence="1" id="KW-1133">Transmembrane helix</keyword>
<dbReference type="InterPro" id="IPR055690">
    <property type="entry name" value="DUF7266"/>
</dbReference>
<dbReference type="AlphaFoldDB" id="M0D2X1"/>
<proteinExistence type="predicted"/>
<protein>
    <recommendedName>
        <fullName evidence="4">Flagellin</fullName>
    </recommendedName>
</protein>
<dbReference type="STRING" id="797114.C475_03239"/>
<gene>
    <name evidence="2" type="ORF">C475_03239</name>
</gene>
<evidence type="ECO:0000313" key="3">
    <source>
        <dbReference type="Proteomes" id="UP000011626"/>
    </source>
</evidence>
<dbReference type="Pfam" id="PF23928">
    <property type="entry name" value="DUF7266"/>
    <property type="match status" value="1"/>
</dbReference>
<keyword evidence="3" id="KW-1185">Reference proteome</keyword>
<organism evidence="2 3">
    <name type="scientific">Halosimplex carlsbadense 2-9-1</name>
    <dbReference type="NCBI Taxonomy" id="797114"/>
    <lineage>
        <taxon>Archaea</taxon>
        <taxon>Methanobacteriati</taxon>
        <taxon>Methanobacteriota</taxon>
        <taxon>Stenosarchaea group</taxon>
        <taxon>Halobacteria</taxon>
        <taxon>Halobacteriales</taxon>
        <taxon>Haloarculaceae</taxon>
        <taxon>Halosimplex</taxon>
    </lineage>
</organism>
<comment type="caution">
    <text evidence="2">The sequence shown here is derived from an EMBL/GenBank/DDBJ whole genome shotgun (WGS) entry which is preliminary data.</text>
</comment>
<dbReference type="RefSeq" id="WP_006882320.1">
    <property type="nucleotide sequence ID" value="NZ_AOIU01000008.1"/>
</dbReference>
<name>M0D2X1_9EURY</name>
<evidence type="ECO:0000313" key="2">
    <source>
        <dbReference type="EMBL" id="ELZ29198.1"/>
    </source>
</evidence>
<dbReference type="EMBL" id="AOIU01000008">
    <property type="protein sequence ID" value="ELZ29198.1"/>
    <property type="molecule type" value="Genomic_DNA"/>
</dbReference>
<dbReference type="OrthoDB" id="226715at2157"/>
<feature type="transmembrane region" description="Helical" evidence="1">
    <location>
        <begin position="12"/>
        <end position="35"/>
    </location>
</feature>
<dbReference type="eggNOG" id="arCOG03926">
    <property type="taxonomic scope" value="Archaea"/>
</dbReference>
<reference evidence="2 3" key="1">
    <citation type="journal article" date="2014" name="PLoS Genet.">
        <title>Phylogenetically driven sequencing of extremely halophilic archaea reveals strategies for static and dynamic osmo-response.</title>
        <authorList>
            <person name="Becker E.A."/>
            <person name="Seitzer P.M."/>
            <person name="Tritt A."/>
            <person name="Larsen D."/>
            <person name="Krusor M."/>
            <person name="Yao A.I."/>
            <person name="Wu D."/>
            <person name="Madern D."/>
            <person name="Eisen J.A."/>
            <person name="Darling A.E."/>
            <person name="Facciotti M.T."/>
        </authorList>
    </citation>
    <scope>NUCLEOTIDE SEQUENCE [LARGE SCALE GENOMIC DNA]</scope>
    <source>
        <strain evidence="2 3">2-9-1</strain>
    </source>
</reference>
<evidence type="ECO:0000256" key="1">
    <source>
        <dbReference type="SAM" id="Phobius"/>
    </source>
</evidence>
<keyword evidence="1" id="KW-0472">Membrane</keyword>
<keyword evidence="1" id="KW-0812">Transmembrane</keyword>
<evidence type="ECO:0008006" key="4">
    <source>
        <dbReference type="Google" id="ProtNLM"/>
    </source>
</evidence>
<sequence length="153" mass="16818">MIDDRGVSTAVSYVLIVAIALLLTTGLILGTEALIQNERQETVRQQLEVVGQQLSSTVMTVDRFNETDSVPEQAAVTRQFPTRVAGSQYQVGVLPEDVDSGRYTLYLDAVDSNINVTVPVRQADSDLRRTRLNGGPIRVRYDGPTAEVVIERV</sequence>
<dbReference type="Proteomes" id="UP000011626">
    <property type="component" value="Unassembled WGS sequence"/>
</dbReference>